<comment type="caution">
    <text evidence="2">The sequence shown here is derived from an EMBL/GenBank/DDBJ whole genome shotgun (WGS) entry which is preliminary data.</text>
</comment>
<feature type="compositionally biased region" description="Polar residues" evidence="1">
    <location>
        <begin position="14"/>
        <end position="25"/>
    </location>
</feature>
<evidence type="ECO:0000313" key="2">
    <source>
        <dbReference type="EMBL" id="KAG7311866.1"/>
    </source>
</evidence>
<feature type="region of interest" description="Disordered" evidence="1">
    <location>
        <begin position="1"/>
        <end position="35"/>
    </location>
</feature>
<evidence type="ECO:0000256" key="1">
    <source>
        <dbReference type="SAM" id="MobiDB-lite"/>
    </source>
</evidence>
<feature type="region of interest" description="Disordered" evidence="1">
    <location>
        <begin position="88"/>
        <end position="119"/>
    </location>
</feature>
<accession>A0ABQ7R3L0</accession>
<gene>
    <name evidence="2" type="ORF">JYU34_002950</name>
</gene>
<proteinExistence type="predicted"/>
<reference evidence="2 3" key="1">
    <citation type="submission" date="2021-06" db="EMBL/GenBank/DDBJ databases">
        <title>A haploid diamondback moth (Plutella xylostella L.) genome assembly resolves 31 chromosomes and identifies a diamide resistance mutation.</title>
        <authorList>
            <person name="Ward C.M."/>
            <person name="Perry K.D."/>
            <person name="Baker G."/>
            <person name="Powis K."/>
            <person name="Heckel D.G."/>
            <person name="Baxter S.W."/>
        </authorList>
    </citation>
    <scope>NUCLEOTIDE SEQUENCE [LARGE SCALE GENOMIC DNA]</scope>
    <source>
        <strain evidence="2 3">LV</strain>
        <tissue evidence="2">Single pupa</tissue>
    </source>
</reference>
<organism evidence="2 3">
    <name type="scientific">Plutella xylostella</name>
    <name type="common">Diamondback moth</name>
    <name type="synonym">Plutella maculipennis</name>
    <dbReference type="NCBI Taxonomy" id="51655"/>
    <lineage>
        <taxon>Eukaryota</taxon>
        <taxon>Metazoa</taxon>
        <taxon>Ecdysozoa</taxon>
        <taxon>Arthropoda</taxon>
        <taxon>Hexapoda</taxon>
        <taxon>Insecta</taxon>
        <taxon>Pterygota</taxon>
        <taxon>Neoptera</taxon>
        <taxon>Endopterygota</taxon>
        <taxon>Lepidoptera</taxon>
        <taxon>Glossata</taxon>
        <taxon>Ditrysia</taxon>
        <taxon>Yponomeutoidea</taxon>
        <taxon>Plutellidae</taxon>
        <taxon>Plutella</taxon>
    </lineage>
</organism>
<evidence type="ECO:0000313" key="3">
    <source>
        <dbReference type="Proteomes" id="UP000823941"/>
    </source>
</evidence>
<sequence length="119" mass="12773">MDVRHPSNPVKPPTTISESVATLSPQRPPLWRHQDDGSPVYWSIVLVILARSPQPPLTGAALSRAKTSPSPPALLPYIRDVKLDGGACNPNHSNTTRRDSGAPLIFYHSAPPGADPARV</sequence>
<dbReference type="Proteomes" id="UP000823941">
    <property type="component" value="Chromosome 4"/>
</dbReference>
<protein>
    <submittedName>
        <fullName evidence="2">Uncharacterized protein</fullName>
    </submittedName>
</protein>
<keyword evidence="3" id="KW-1185">Reference proteome</keyword>
<name>A0ABQ7R3L0_PLUXY</name>
<dbReference type="EMBL" id="JAHIBW010000004">
    <property type="protein sequence ID" value="KAG7311866.1"/>
    <property type="molecule type" value="Genomic_DNA"/>
</dbReference>